<dbReference type="Gene3D" id="2.60.40.10">
    <property type="entry name" value="Immunoglobulins"/>
    <property type="match status" value="1"/>
</dbReference>
<evidence type="ECO:0000313" key="4">
    <source>
        <dbReference type="EMBL" id="GGO53873.1"/>
    </source>
</evidence>
<dbReference type="Proteomes" id="UP000631535">
    <property type="component" value="Unassembled WGS sequence"/>
</dbReference>
<evidence type="ECO:0000256" key="2">
    <source>
        <dbReference type="SAM" id="SignalP"/>
    </source>
</evidence>
<dbReference type="InterPro" id="IPR032109">
    <property type="entry name" value="Big_3_5"/>
</dbReference>
<dbReference type="InterPro" id="IPR013783">
    <property type="entry name" value="Ig-like_fold"/>
</dbReference>
<feature type="domain" description="Bacterial Ig-like" evidence="3">
    <location>
        <begin position="39"/>
        <end position="125"/>
    </location>
</feature>
<proteinExistence type="predicted"/>
<feature type="signal peptide" evidence="2">
    <location>
        <begin position="1"/>
        <end position="30"/>
    </location>
</feature>
<accession>A0ABQ2MLB2</accession>
<dbReference type="Pfam" id="PF16640">
    <property type="entry name" value="Big_3_5"/>
    <property type="match status" value="1"/>
</dbReference>
<feature type="region of interest" description="Disordered" evidence="1">
    <location>
        <begin position="124"/>
        <end position="156"/>
    </location>
</feature>
<evidence type="ECO:0000313" key="5">
    <source>
        <dbReference type="Proteomes" id="UP000631535"/>
    </source>
</evidence>
<comment type="caution">
    <text evidence="4">The sequence shown here is derived from an EMBL/GenBank/DDBJ whole genome shotgun (WGS) entry which is preliminary data.</text>
</comment>
<evidence type="ECO:0000259" key="3">
    <source>
        <dbReference type="Pfam" id="PF16640"/>
    </source>
</evidence>
<keyword evidence="5" id="KW-1185">Reference proteome</keyword>
<keyword evidence="2" id="KW-0732">Signal</keyword>
<evidence type="ECO:0000256" key="1">
    <source>
        <dbReference type="SAM" id="MobiDB-lite"/>
    </source>
</evidence>
<gene>
    <name evidence="4" type="ORF">GCM10012287_41510</name>
</gene>
<name>A0ABQ2MLB2_9ACTN</name>
<protein>
    <recommendedName>
        <fullName evidence="3">Bacterial Ig-like domain-containing protein</fullName>
    </recommendedName>
</protein>
<feature type="compositionally biased region" description="Pro residues" evidence="1">
    <location>
        <begin position="129"/>
        <end position="138"/>
    </location>
</feature>
<feature type="chain" id="PRO_5045988307" description="Bacterial Ig-like domain-containing protein" evidence="2">
    <location>
        <begin position="31"/>
        <end position="156"/>
    </location>
</feature>
<reference evidence="5" key="1">
    <citation type="journal article" date="2019" name="Int. J. Syst. Evol. Microbiol.">
        <title>The Global Catalogue of Microorganisms (GCM) 10K type strain sequencing project: providing services to taxonomists for standard genome sequencing and annotation.</title>
        <authorList>
            <consortium name="The Broad Institute Genomics Platform"/>
            <consortium name="The Broad Institute Genome Sequencing Center for Infectious Disease"/>
            <person name="Wu L."/>
            <person name="Ma J."/>
        </authorList>
    </citation>
    <scope>NUCLEOTIDE SEQUENCE [LARGE SCALE GENOMIC DNA]</scope>
    <source>
        <strain evidence="5">CGMCC 4.7178</strain>
    </source>
</reference>
<dbReference type="EMBL" id="BMMP01000014">
    <property type="protein sequence ID" value="GGO53873.1"/>
    <property type="molecule type" value="Genomic_DNA"/>
</dbReference>
<dbReference type="RefSeq" id="WP_229712068.1">
    <property type="nucleotide sequence ID" value="NZ_BMMP01000014.1"/>
</dbReference>
<organism evidence="4 5">
    <name type="scientific">Streptomyces daqingensis</name>
    <dbReference type="NCBI Taxonomy" id="1472640"/>
    <lineage>
        <taxon>Bacteria</taxon>
        <taxon>Bacillati</taxon>
        <taxon>Actinomycetota</taxon>
        <taxon>Actinomycetes</taxon>
        <taxon>Kitasatosporales</taxon>
        <taxon>Streptomycetaceae</taxon>
        <taxon>Streptomyces</taxon>
    </lineage>
</organism>
<sequence>MERRRVPRNWWGSAATALVAVVAFATPAAAQESSTTTVQAVPSSAAVGAPVELIATVSCPNDPSGGLGVTFFDGGDILDTKQVGADNTARLPDTTFDTVGTHTITAAYNGNAECFASSASTTVTVSATPTPPSPPASPQTPCRCGGPAQSINIHTE</sequence>